<keyword evidence="3" id="KW-1185">Reference proteome</keyword>
<dbReference type="InterPro" id="IPR001932">
    <property type="entry name" value="PPM-type_phosphatase-like_dom"/>
</dbReference>
<dbReference type="Proteomes" id="UP001527882">
    <property type="component" value="Unassembled WGS sequence"/>
</dbReference>
<comment type="caution">
    <text evidence="2">The sequence shown here is derived from an EMBL/GenBank/DDBJ whole genome shotgun (WGS) entry which is preliminary data.</text>
</comment>
<dbReference type="RefSeq" id="WP_269884412.1">
    <property type="nucleotide sequence ID" value="NZ_JAQAGZ010000020.1"/>
</dbReference>
<evidence type="ECO:0000259" key="1">
    <source>
        <dbReference type="PROSITE" id="PS51746"/>
    </source>
</evidence>
<dbReference type="SMART" id="SM00332">
    <property type="entry name" value="PP2Cc"/>
    <property type="match status" value="1"/>
</dbReference>
<dbReference type="Gene3D" id="3.60.40.10">
    <property type="entry name" value="PPM-type phosphatase domain"/>
    <property type="match status" value="1"/>
</dbReference>
<dbReference type="CDD" id="cd00143">
    <property type="entry name" value="PP2Cc"/>
    <property type="match status" value="1"/>
</dbReference>
<dbReference type="InterPro" id="IPR036457">
    <property type="entry name" value="PPM-type-like_dom_sf"/>
</dbReference>
<evidence type="ECO:0000313" key="3">
    <source>
        <dbReference type="Proteomes" id="UP001527882"/>
    </source>
</evidence>
<reference evidence="2 3" key="1">
    <citation type="submission" date="2022-12" db="EMBL/GenBank/DDBJ databases">
        <title>Draft genome sequence of Paenibacillus sp. dW9.</title>
        <authorList>
            <person name="Choi E.-W."/>
            <person name="Kim D.-U."/>
        </authorList>
    </citation>
    <scope>NUCLEOTIDE SEQUENCE [LARGE SCALE GENOMIC DNA]</scope>
    <source>
        <strain evidence="3">dW9</strain>
    </source>
</reference>
<dbReference type="SUPFAM" id="SSF81606">
    <property type="entry name" value="PP2C-like"/>
    <property type="match status" value="1"/>
</dbReference>
<protein>
    <submittedName>
        <fullName evidence="2">Serine/threonine-protein phosphatase</fullName>
    </submittedName>
</protein>
<accession>A0ABT4QGA6</accession>
<evidence type="ECO:0000313" key="2">
    <source>
        <dbReference type="EMBL" id="MCZ8515879.1"/>
    </source>
</evidence>
<dbReference type="EMBL" id="JAQAGZ010000020">
    <property type="protein sequence ID" value="MCZ8515879.1"/>
    <property type="molecule type" value="Genomic_DNA"/>
</dbReference>
<proteinExistence type="predicted"/>
<dbReference type="SMART" id="SM00331">
    <property type="entry name" value="PP2C_SIG"/>
    <property type="match status" value="1"/>
</dbReference>
<gene>
    <name evidence="2" type="ORF">O9H85_26475</name>
</gene>
<organism evidence="2 3">
    <name type="scientific">Paenibacillus gyeongsangnamensis</name>
    <dbReference type="NCBI Taxonomy" id="3388067"/>
    <lineage>
        <taxon>Bacteria</taxon>
        <taxon>Bacillati</taxon>
        <taxon>Bacillota</taxon>
        <taxon>Bacilli</taxon>
        <taxon>Bacillales</taxon>
        <taxon>Paenibacillaceae</taxon>
        <taxon>Paenibacillus</taxon>
    </lineage>
</organism>
<dbReference type="PROSITE" id="PS51746">
    <property type="entry name" value="PPM_2"/>
    <property type="match status" value="1"/>
</dbReference>
<name>A0ABT4QGA6_9BACL</name>
<sequence length="293" mass="33061">MKTKIAVHWQYGAATHTGWYRTLNEDRSLLRIGSTKQGKPYAAAVLADGMGGTEDGGGASELAVNAVKMWLEERAAVLLDEENYWNAVEKELRQLYRRIHEALTASPYRQGTTLSVLLLTDHSYLVAHIGDCRILRLGADGGWSLLTKDHTWVQRQVTLLRMTEREAMCHPKRHILLRSLGLKREPAVDFRTGVYHPRTVFVLISDGFHDRITTGALAGFIRKELADGSDLQQISEGLVERALMKRADDNVSLLLLRPLGGSAPLRKLYRLYAAHACRRLKKLQTLIPVFRQR</sequence>
<feature type="domain" description="PPM-type phosphatase" evidence="1">
    <location>
        <begin position="10"/>
        <end position="258"/>
    </location>
</feature>
<dbReference type="Pfam" id="PF13672">
    <property type="entry name" value="PP2C_2"/>
    <property type="match status" value="1"/>
</dbReference>